<dbReference type="GO" id="GO:0000160">
    <property type="term" value="P:phosphorelay signal transduction system"/>
    <property type="evidence" value="ECO:0007669"/>
    <property type="project" value="UniProtKB-KW"/>
</dbReference>
<evidence type="ECO:0000256" key="4">
    <source>
        <dbReference type="ARBA" id="ARBA00022777"/>
    </source>
</evidence>
<dbReference type="GO" id="GO:0004673">
    <property type="term" value="F:protein histidine kinase activity"/>
    <property type="evidence" value="ECO:0007669"/>
    <property type="project" value="UniProtKB-EC"/>
</dbReference>
<evidence type="ECO:0000256" key="6">
    <source>
        <dbReference type="SAM" id="Phobius"/>
    </source>
</evidence>
<evidence type="ECO:0000256" key="2">
    <source>
        <dbReference type="ARBA" id="ARBA00012438"/>
    </source>
</evidence>
<feature type="transmembrane region" description="Helical" evidence="6">
    <location>
        <begin position="377"/>
        <end position="398"/>
    </location>
</feature>
<feature type="transmembrane region" description="Helical" evidence="6">
    <location>
        <begin position="233"/>
        <end position="251"/>
    </location>
</feature>
<feature type="domain" description="Histidine kinase/HSP90-like ATPase" evidence="7">
    <location>
        <begin position="670"/>
        <end position="761"/>
    </location>
</feature>
<sequence>MMNFNKSVTLGLTCGFLLLIALSLHLLYNSPSLGIALEWDLASGEHKVASSKPWSRLKAGDSITGVGGLRVGFLHLQTDNIYIRTRDELLSWFDAKREIFEKLSQPHVSLLVLRDGQEREILVSPRKAGFSFLSNLVFIHLIAGIVVFLIGIIVFNKIGRRKQGLVFLVMSCLIMLIFITNATSLMSEIVYEPTCFKLFNIVNIFSLPLGSAALFHLTLLLPRKRRFLERFPALALLFYGICILIVASLRIPVINALTAILCALSVASVICGFLVEKRPLEKQQMKWVLAGFLFGLGPWVLINAIPMLVIGERLTNDTVSAGFVVFIPLFMAFAIWKYRLMDIDTLFEGTFAYVTTILLLSVVDFGFLGLLNNHFSASQVIPGVFLPLLLVVSLYVVVRDRIRLFVRKVFRRIVLPEADVIASFSRRAKGLAPDGILEALADAVQEAFHIKELRVARRGDTGEDVLKLFHGRTDVVNLWEEPQFSDFFPQRFFVALVMTGGTGAEAVFLLGGLPGRRFYSRRDLAVLKALLAQATAFHENALLYDENFRQRNARLIEEQRHADEKEAIFKDLHDGIGGISANIHLLAELALNSSSPADMKKALSTISGLSQEGISEINTFLQSLDSEDATYETLTAELQHTGNSMLVPHRIDFRLERSGNPGGDARPGRLFSLNVTRIYKEALTNVIKHAKARSVVVRVDFSVGFFTLSIRDDGTGLSEGMTKGQGRGIDNMKKRAKNIGGVLSISAGKGACVELRVPLSCPEAGRALQNGNAAAVS</sequence>
<name>A0A971M6M5_9BACT</name>
<evidence type="ECO:0000313" key="9">
    <source>
        <dbReference type="Proteomes" id="UP000777265"/>
    </source>
</evidence>
<evidence type="ECO:0000256" key="3">
    <source>
        <dbReference type="ARBA" id="ARBA00022679"/>
    </source>
</evidence>
<keyword evidence="6" id="KW-0812">Transmembrane</keyword>
<dbReference type="PANTHER" id="PTHR24421:SF10">
    <property type="entry name" value="NITRATE_NITRITE SENSOR PROTEIN NARQ"/>
    <property type="match status" value="1"/>
</dbReference>
<evidence type="ECO:0000256" key="5">
    <source>
        <dbReference type="ARBA" id="ARBA00023012"/>
    </source>
</evidence>
<comment type="caution">
    <text evidence="8">The sequence shown here is derived from an EMBL/GenBank/DDBJ whole genome shotgun (WGS) entry which is preliminary data.</text>
</comment>
<keyword evidence="4" id="KW-0418">Kinase</keyword>
<protein>
    <recommendedName>
        <fullName evidence="2">histidine kinase</fullName>
        <ecNumber evidence="2">2.7.13.3</ecNumber>
    </recommendedName>
</protein>
<feature type="transmembrane region" description="Helical" evidence="6">
    <location>
        <begin position="198"/>
        <end position="221"/>
    </location>
</feature>
<evidence type="ECO:0000259" key="7">
    <source>
        <dbReference type="SMART" id="SM00387"/>
    </source>
</evidence>
<dbReference type="CDD" id="cd16917">
    <property type="entry name" value="HATPase_UhpB-NarQ-NarX-like"/>
    <property type="match status" value="1"/>
</dbReference>
<dbReference type="SMART" id="SM00387">
    <property type="entry name" value="HATPase_c"/>
    <property type="match status" value="1"/>
</dbReference>
<dbReference type="EMBL" id="JAAYEE010000214">
    <property type="protein sequence ID" value="NLW36126.1"/>
    <property type="molecule type" value="Genomic_DNA"/>
</dbReference>
<dbReference type="EC" id="2.7.13.3" evidence="2"/>
<dbReference type="SUPFAM" id="SSF55874">
    <property type="entry name" value="ATPase domain of HSP90 chaperone/DNA topoisomerase II/histidine kinase"/>
    <property type="match status" value="1"/>
</dbReference>
<keyword evidence="6" id="KW-0472">Membrane</keyword>
<feature type="transmembrane region" description="Helical" evidence="6">
    <location>
        <begin position="492"/>
        <end position="513"/>
    </location>
</feature>
<dbReference type="Proteomes" id="UP000777265">
    <property type="component" value="Unassembled WGS sequence"/>
</dbReference>
<feature type="transmembrane region" description="Helical" evidence="6">
    <location>
        <begin position="350"/>
        <end position="371"/>
    </location>
</feature>
<dbReference type="PANTHER" id="PTHR24421">
    <property type="entry name" value="NITRATE/NITRITE SENSOR PROTEIN NARX-RELATED"/>
    <property type="match status" value="1"/>
</dbReference>
<dbReference type="InterPro" id="IPR003594">
    <property type="entry name" value="HATPase_dom"/>
</dbReference>
<comment type="catalytic activity">
    <reaction evidence="1">
        <text>ATP + protein L-histidine = ADP + protein N-phospho-L-histidine.</text>
        <dbReference type="EC" id="2.7.13.3"/>
    </reaction>
</comment>
<evidence type="ECO:0000313" key="8">
    <source>
        <dbReference type="EMBL" id="NLW36126.1"/>
    </source>
</evidence>
<gene>
    <name evidence="8" type="ORF">GXY80_11705</name>
</gene>
<accession>A0A971M6M5</accession>
<proteinExistence type="predicted"/>
<dbReference type="InterPro" id="IPR050482">
    <property type="entry name" value="Sensor_HK_TwoCompSys"/>
</dbReference>
<keyword evidence="3" id="KW-0808">Transferase</keyword>
<dbReference type="AlphaFoldDB" id="A0A971M6M5"/>
<feature type="transmembrane region" description="Helical" evidence="6">
    <location>
        <begin position="132"/>
        <end position="153"/>
    </location>
</feature>
<evidence type="ECO:0000256" key="1">
    <source>
        <dbReference type="ARBA" id="ARBA00000085"/>
    </source>
</evidence>
<feature type="transmembrane region" description="Helical" evidence="6">
    <location>
        <begin position="321"/>
        <end position="338"/>
    </location>
</feature>
<keyword evidence="6" id="KW-1133">Transmembrane helix</keyword>
<dbReference type="Pfam" id="PF02518">
    <property type="entry name" value="HATPase_c"/>
    <property type="match status" value="1"/>
</dbReference>
<feature type="transmembrane region" description="Helical" evidence="6">
    <location>
        <begin position="257"/>
        <end position="275"/>
    </location>
</feature>
<dbReference type="Gene3D" id="1.20.5.1930">
    <property type="match status" value="1"/>
</dbReference>
<keyword evidence="5" id="KW-0902">Two-component regulatory system</keyword>
<dbReference type="InterPro" id="IPR036890">
    <property type="entry name" value="HATPase_C_sf"/>
</dbReference>
<reference evidence="8" key="2">
    <citation type="submission" date="2020-01" db="EMBL/GenBank/DDBJ databases">
        <authorList>
            <person name="Campanaro S."/>
        </authorList>
    </citation>
    <scope>NUCLEOTIDE SEQUENCE</scope>
    <source>
        <strain evidence="8">AS06rmzACSIP_7</strain>
    </source>
</reference>
<feature type="transmembrane region" description="Helical" evidence="6">
    <location>
        <begin position="287"/>
        <end position="309"/>
    </location>
</feature>
<organism evidence="8 9">
    <name type="scientific">Syntrophorhabdus aromaticivorans</name>
    <dbReference type="NCBI Taxonomy" id="328301"/>
    <lineage>
        <taxon>Bacteria</taxon>
        <taxon>Pseudomonadati</taxon>
        <taxon>Thermodesulfobacteriota</taxon>
        <taxon>Syntrophorhabdia</taxon>
        <taxon>Syntrophorhabdales</taxon>
        <taxon>Syntrophorhabdaceae</taxon>
        <taxon>Syntrophorhabdus</taxon>
    </lineage>
</organism>
<reference evidence="8" key="1">
    <citation type="journal article" date="2020" name="Biotechnol. Biofuels">
        <title>New insights from the biogas microbiome by comprehensive genome-resolved metagenomics of nearly 1600 species originating from multiple anaerobic digesters.</title>
        <authorList>
            <person name="Campanaro S."/>
            <person name="Treu L."/>
            <person name="Rodriguez-R L.M."/>
            <person name="Kovalovszki A."/>
            <person name="Ziels R.M."/>
            <person name="Maus I."/>
            <person name="Zhu X."/>
            <person name="Kougias P.G."/>
            <person name="Basile A."/>
            <person name="Luo G."/>
            <person name="Schluter A."/>
            <person name="Konstantinidis K.T."/>
            <person name="Angelidaki I."/>
        </authorList>
    </citation>
    <scope>NUCLEOTIDE SEQUENCE</scope>
    <source>
        <strain evidence="8">AS06rmzACSIP_7</strain>
    </source>
</reference>
<feature type="transmembrane region" description="Helical" evidence="6">
    <location>
        <begin position="165"/>
        <end position="186"/>
    </location>
</feature>
<dbReference type="Gene3D" id="3.30.565.10">
    <property type="entry name" value="Histidine kinase-like ATPase, C-terminal domain"/>
    <property type="match status" value="1"/>
</dbReference>